<dbReference type="RefSeq" id="WP_183251950.1">
    <property type="nucleotide sequence ID" value="NZ_BAAAFF010000004.1"/>
</dbReference>
<evidence type="ECO:0000256" key="2">
    <source>
        <dbReference type="SAM" id="Phobius"/>
    </source>
</evidence>
<dbReference type="Proteomes" id="UP000566663">
    <property type="component" value="Unassembled WGS sequence"/>
</dbReference>
<comment type="similarity">
    <text evidence="1">Belongs to the sodium:galactoside symporter (TC 2.A.2) family.</text>
</comment>
<feature type="transmembrane region" description="Helical" evidence="2">
    <location>
        <begin position="239"/>
        <end position="261"/>
    </location>
</feature>
<name>A0A7W8HWB2_9CAUL</name>
<dbReference type="InterPro" id="IPR039672">
    <property type="entry name" value="MFS_2"/>
</dbReference>
<keyword evidence="2" id="KW-1133">Transmembrane helix</keyword>
<keyword evidence="4" id="KW-1185">Reference proteome</keyword>
<feature type="transmembrane region" description="Helical" evidence="2">
    <location>
        <begin position="54"/>
        <end position="79"/>
    </location>
</feature>
<dbReference type="GO" id="GO:0005886">
    <property type="term" value="C:plasma membrane"/>
    <property type="evidence" value="ECO:0007669"/>
    <property type="project" value="TreeGrafter"/>
</dbReference>
<protein>
    <submittedName>
        <fullName evidence="3">Na+/melibiose symporter-like transporter</fullName>
    </submittedName>
</protein>
<feature type="transmembrane region" description="Helical" evidence="2">
    <location>
        <begin position="302"/>
        <end position="325"/>
    </location>
</feature>
<evidence type="ECO:0000256" key="1">
    <source>
        <dbReference type="ARBA" id="ARBA00009617"/>
    </source>
</evidence>
<dbReference type="InterPro" id="IPR036259">
    <property type="entry name" value="MFS_trans_sf"/>
</dbReference>
<feature type="transmembrane region" description="Helical" evidence="2">
    <location>
        <begin position="116"/>
        <end position="135"/>
    </location>
</feature>
<feature type="transmembrane region" description="Helical" evidence="2">
    <location>
        <begin position="91"/>
        <end position="110"/>
    </location>
</feature>
<evidence type="ECO:0000313" key="4">
    <source>
        <dbReference type="Proteomes" id="UP000566663"/>
    </source>
</evidence>
<keyword evidence="2" id="KW-0472">Membrane</keyword>
<dbReference type="Pfam" id="PF13347">
    <property type="entry name" value="MFS_2"/>
    <property type="match status" value="1"/>
</dbReference>
<feature type="transmembrane region" description="Helical" evidence="2">
    <location>
        <begin position="273"/>
        <end position="295"/>
    </location>
</feature>
<dbReference type="PANTHER" id="PTHR11328">
    <property type="entry name" value="MAJOR FACILITATOR SUPERFAMILY DOMAIN-CONTAINING PROTEIN"/>
    <property type="match status" value="1"/>
</dbReference>
<dbReference type="GO" id="GO:0015293">
    <property type="term" value="F:symporter activity"/>
    <property type="evidence" value="ECO:0007669"/>
    <property type="project" value="InterPro"/>
</dbReference>
<feature type="transmembrane region" description="Helical" evidence="2">
    <location>
        <begin position="387"/>
        <end position="409"/>
    </location>
</feature>
<feature type="transmembrane region" description="Helical" evidence="2">
    <location>
        <begin position="20"/>
        <end position="42"/>
    </location>
</feature>
<keyword evidence="2" id="KW-0812">Transmembrane</keyword>
<evidence type="ECO:0000313" key="3">
    <source>
        <dbReference type="EMBL" id="MBB5290975.1"/>
    </source>
</evidence>
<dbReference type="Gene3D" id="1.20.1250.20">
    <property type="entry name" value="MFS general substrate transporter like domains"/>
    <property type="match status" value="2"/>
</dbReference>
<comment type="caution">
    <text evidence="3">The sequence shown here is derived from an EMBL/GenBank/DDBJ whole genome shotgun (WGS) entry which is preliminary data.</text>
</comment>
<feature type="transmembrane region" description="Helical" evidence="2">
    <location>
        <begin position="429"/>
        <end position="451"/>
    </location>
</feature>
<organism evidence="3 4">
    <name type="scientific">Brevundimonas basaltis</name>
    <dbReference type="NCBI Taxonomy" id="472166"/>
    <lineage>
        <taxon>Bacteria</taxon>
        <taxon>Pseudomonadati</taxon>
        <taxon>Pseudomonadota</taxon>
        <taxon>Alphaproteobacteria</taxon>
        <taxon>Caulobacterales</taxon>
        <taxon>Caulobacteraceae</taxon>
        <taxon>Brevundimonas</taxon>
    </lineage>
</organism>
<dbReference type="GO" id="GO:0008643">
    <property type="term" value="P:carbohydrate transport"/>
    <property type="evidence" value="ECO:0007669"/>
    <property type="project" value="InterPro"/>
</dbReference>
<dbReference type="EMBL" id="JACHFZ010000001">
    <property type="protein sequence ID" value="MBB5290975.1"/>
    <property type="molecule type" value="Genomic_DNA"/>
</dbReference>
<dbReference type="SUPFAM" id="SSF103473">
    <property type="entry name" value="MFS general substrate transporter"/>
    <property type="match status" value="1"/>
</dbReference>
<reference evidence="3 4" key="1">
    <citation type="submission" date="2020-08" db="EMBL/GenBank/DDBJ databases">
        <title>Genomic Encyclopedia of Type Strains, Phase IV (KMG-IV): sequencing the most valuable type-strain genomes for metagenomic binning, comparative biology and taxonomic classification.</title>
        <authorList>
            <person name="Goeker M."/>
        </authorList>
    </citation>
    <scope>NUCLEOTIDE SEQUENCE [LARGE SCALE GENOMIC DNA]</scope>
    <source>
        <strain evidence="3 4">DSM 25335</strain>
    </source>
</reference>
<feature type="transmembrane region" description="Helical" evidence="2">
    <location>
        <begin position="345"/>
        <end position="366"/>
    </location>
</feature>
<dbReference type="PANTHER" id="PTHR11328:SF24">
    <property type="entry name" value="MAJOR FACILITATOR SUPERFAMILY (MFS) PROFILE DOMAIN-CONTAINING PROTEIN"/>
    <property type="match status" value="1"/>
</dbReference>
<feature type="transmembrane region" description="Helical" evidence="2">
    <location>
        <begin position="188"/>
        <end position="209"/>
    </location>
</feature>
<sequence length="480" mass="51264">MTDAAQTSTAGAAPRRSNGVLAAFSAACLPYAALGLPVYVTLPEFYASHVGVDLAVVGLVFLIIRMADILIDPALGMVIDRTHSRFGRYRLWMGMAAPVLMLAVGMLFMARPGAGAAHLTVWLVVLSLGFSVSLLSQVSWASALSSDYNQRSRIYGWWQTANIIGVLAVLMVPVLVQNMGWGDYARAVQWQGWFIIVALPVALAITFAFTPEPPPGPPASTESRFAYLALFKRRVIQRLLGADLALGVARGVVGALFFYFFEAARGFERAETSILLLVYFVFGLFGAPAWSWLAVRLGKHRALIWACVYFAVTLMFAAFLAPILVGPAEAGLQALTGKPAPYADLLMAALMVALVGLAFASGDLLLRAMMADVSDQVRLDDGADRTGLLFSILTATSKLGYAVSVLTFAGLQMAGFDPGLGGENSGPALMWLQIMFAGLPALCLLLAAVALHRYPLDQARHAEIRAALEARGAAPHQTGP</sequence>
<feature type="transmembrane region" description="Helical" evidence="2">
    <location>
        <begin position="156"/>
        <end position="176"/>
    </location>
</feature>
<accession>A0A7W8HWB2</accession>
<dbReference type="AlphaFoldDB" id="A0A7W8HWB2"/>
<gene>
    <name evidence="3" type="ORF">HNQ67_000471</name>
</gene>
<proteinExistence type="inferred from homology"/>